<proteinExistence type="predicted"/>
<dbReference type="EMBL" id="BJWL01000025">
    <property type="protein sequence ID" value="GFZ16190.1"/>
    <property type="molecule type" value="Genomic_DNA"/>
</dbReference>
<evidence type="ECO:0000313" key="2">
    <source>
        <dbReference type="EMBL" id="GFZ16190.1"/>
    </source>
</evidence>
<dbReference type="Pfam" id="PF08268">
    <property type="entry name" value="FBA_3"/>
    <property type="match status" value="1"/>
</dbReference>
<dbReference type="Pfam" id="PF00646">
    <property type="entry name" value="F-box"/>
    <property type="match status" value="1"/>
</dbReference>
<dbReference type="OrthoDB" id="687122at2759"/>
<accession>A0A7J0GZB8</accession>
<name>A0A7J0GZB8_9ERIC</name>
<dbReference type="CDD" id="cd22157">
    <property type="entry name" value="F-box_AtFBW1-like"/>
    <property type="match status" value="1"/>
</dbReference>
<evidence type="ECO:0000313" key="3">
    <source>
        <dbReference type="Proteomes" id="UP000585474"/>
    </source>
</evidence>
<dbReference type="Proteomes" id="UP000585474">
    <property type="component" value="Unassembled WGS sequence"/>
</dbReference>
<dbReference type="InterPro" id="IPR017451">
    <property type="entry name" value="F-box-assoc_interact_dom"/>
</dbReference>
<dbReference type="InterPro" id="IPR013187">
    <property type="entry name" value="F-box-assoc_dom_typ3"/>
</dbReference>
<gene>
    <name evidence="2" type="ORF">Acr_25g0005990</name>
</gene>
<keyword evidence="3" id="KW-1185">Reference proteome</keyword>
<dbReference type="InterPro" id="IPR001810">
    <property type="entry name" value="F-box_dom"/>
</dbReference>
<dbReference type="NCBIfam" id="TIGR01640">
    <property type="entry name" value="F_box_assoc_1"/>
    <property type="match status" value="1"/>
</dbReference>
<organism evidence="2 3">
    <name type="scientific">Actinidia rufa</name>
    <dbReference type="NCBI Taxonomy" id="165716"/>
    <lineage>
        <taxon>Eukaryota</taxon>
        <taxon>Viridiplantae</taxon>
        <taxon>Streptophyta</taxon>
        <taxon>Embryophyta</taxon>
        <taxon>Tracheophyta</taxon>
        <taxon>Spermatophyta</taxon>
        <taxon>Magnoliopsida</taxon>
        <taxon>eudicotyledons</taxon>
        <taxon>Gunneridae</taxon>
        <taxon>Pentapetalae</taxon>
        <taxon>asterids</taxon>
        <taxon>Ericales</taxon>
        <taxon>Actinidiaceae</taxon>
        <taxon>Actinidia</taxon>
    </lineage>
</organism>
<sequence>MREQKLALISRNQSAKGHFQIAMEPSKGYGSDARRRNSSEAKNLTATLPDEIIFFDILTRLPVTSLLRFRSVCKLWRSLICSPPFVELHLTRSLSHQLDGFALLLPVYDHSSAKQHLLSVSHWGGPATHLLTLADSTEHPHVSENLNGLVCLHRGNGITYQSAKNSHSDHSVYICNPGRREIVKLPANFQIPSFPFYVHHHLGFESSRNEYKVLNMRVAKISSTERKCLIKYEIFTLGTDSWREIFPDSPPEAGGLFGHQESVCVNDAIYIGSYQKSELSWHST</sequence>
<dbReference type="InterPro" id="IPR036047">
    <property type="entry name" value="F-box-like_dom_sf"/>
</dbReference>
<dbReference type="PANTHER" id="PTHR31672:SF13">
    <property type="entry name" value="F-BOX PROTEIN CPR30-LIKE"/>
    <property type="match status" value="1"/>
</dbReference>
<dbReference type="SUPFAM" id="SSF81383">
    <property type="entry name" value="F-box domain"/>
    <property type="match status" value="1"/>
</dbReference>
<feature type="domain" description="F-box" evidence="1">
    <location>
        <begin position="48"/>
        <end position="89"/>
    </location>
</feature>
<dbReference type="Gene3D" id="1.20.1280.50">
    <property type="match status" value="1"/>
</dbReference>
<protein>
    <recommendedName>
        <fullName evidence="1">F-box domain-containing protein</fullName>
    </recommendedName>
</protein>
<dbReference type="InterPro" id="IPR050796">
    <property type="entry name" value="SCF_F-box_component"/>
</dbReference>
<reference evidence="2 3" key="1">
    <citation type="submission" date="2019-07" db="EMBL/GenBank/DDBJ databases">
        <title>De Novo Assembly of kiwifruit Actinidia rufa.</title>
        <authorList>
            <person name="Sugita-Konishi S."/>
            <person name="Sato K."/>
            <person name="Mori E."/>
            <person name="Abe Y."/>
            <person name="Kisaki G."/>
            <person name="Hamano K."/>
            <person name="Suezawa K."/>
            <person name="Otani M."/>
            <person name="Fukuda T."/>
            <person name="Manabe T."/>
            <person name="Gomi K."/>
            <person name="Tabuchi M."/>
            <person name="Akimitsu K."/>
            <person name="Kataoka I."/>
        </authorList>
    </citation>
    <scope>NUCLEOTIDE SEQUENCE [LARGE SCALE GENOMIC DNA]</scope>
    <source>
        <strain evidence="3">cv. Fuchu</strain>
    </source>
</reference>
<dbReference type="AlphaFoldDB" id="A0A7J0GZB8"/>
<dbReference type="PANTHER" id="PTHR31672">
    <property type="entry name" value="BNACNNG10540D PROTEIN"/>
    <property type="match status" value="1"/>
</dbReference>
<evidence type="ECO:0000259" key="1">
    <source>
        <dbReference type="SMART" id="SM00256"/>
    </source>
</evidence>
<comment type="caution">
    <text evidence="2">The sequence shown here is derived from an EMBL/GenBank/DDBJ whole genome shotgun (WGS) entry which is preliminary data.</text>
</comment>
<dbReference type="SMART" id="SM00256">
    <property type="entry name" value="FBOX"/>
    <property type="match status" value="1"/>
</dbReference>